<evidence type="ECO:0000313" key="2">
    <source>
        <dbReference type="EMBL" id="GLW70918.1"/>
    </source>
</evidence>
<feature type="domain" description="Knr4/Smi1-like" evidence="1">
    <location>
        <begin position="37"/>
        <end position="167"/>
    </location>
</feature>
<evidence type="ECO:0000313" key="3">
    <source>
        <dbReference type="Proteomes" id="UP001165041"/>
    </source>
</evidence>
<dbReference type="InterPro" id="IPR037883">
    <property type="entry name" value="Knr4/Smi1-like_sf"/>
</dbReference>
<evidence type="ECO:0000259" key="1">
    <source>
        <dbReference type="SMART" id="SM00860"/>
    </source>
</evidence>
<dbReference type="EMBL" id="BSSA01000009">
    <property type="protein sequence ID" value="GLW70918.1"/>
    <property type="molecule type" value="Genomic_DNA"/>
</dbReference>
<dbReference type="PANTHER" id="PTHR47432:SF1">
    <property type="entry name" value="CELL WALL ASSEMBLY REGULATOR SMI1"/>
    <property type="match status" value="1"/>
</dbReference>
<dbReference type="Pfam" id="PF09346">
    <property type="entry name" value="SMI1_KNR4"/>
    <property type="match status" value="1"/>
</dbReference>
<dbReference type="PANTHER" id="PTHR47432">
    <property type="entry name" value="CELL WALL ASSEMBLY REGULATOR SMI1"/>
    <property type="match status" value="1"/>
</dbReference>
<dbReference type="SUPFAM" id="SSF160631">
    <property type="entry name" value="SMI1/KNR4-like"/>
    <property type="match status" value="1"/>
</dbReference>
<proteinExistence type="predicted"/>
<dbReference type="SMART" id="SM00860">
    <property type="entry name" value="SMI1_KNR4"/>
    <property type="match status" value="1"/>
</dbReference>
<gene>
    <name evidence="2" type="ORF">Kpho02_32170</name>
</gene>
<name>A0A9W6Q9F0_9ACTN</name>
<dbReference type="Proteomes" id="UP001165041">
    <property type="component" value="Unassembled WGS sequence"/>
</dbReference>
<organism evidence="2 3">
    <name type="scientific">Kitasatospora phosalacinea</name>
    <dbReference type="NCBI Taxonomy" id="2065"/>
    <lineage>
        <taxon>Bacteria</taxon>
        <taxon>Bacillati</taxon>
        <taxon>Actinomycetota</taxon>
        <taxon>Actinomycetes</taxon>
        <taxon>Kitasatosporales</taxon>
        <taxon>Streptomycetaceae</taxon>
        <taxon>Kitasatospora</taxon>
    </lineage>
</organism>
<sequence length="215" mass="22996">MVTVNPHPVPPVTVSWQRIDTWLSRHAPACTALLRPPADPADLAAAERVLGRPLPPELRESLGCHDGATGWTTLLPEQSPLGAAGIAEHWRTCTDVAADNDGLAIRPWDDEPWWHPQWLPWAETADGHAHVIDLRPGPARGRLGWAGHSGGGDFTDSWPGLAAYLHAVADALLLGGGVRGTYPYLTADGRLWWDLGADCHELDGGPLTPAPVGAE</sequence>
<accession>A0A9W6Q9F0</accession>
<dbReference type="InterPro" id="IPR051873">
    <property type="entry name" value="KNR4/SMI1_regulator"/>
</dbReference>
<dbReference type="AlphaFoldDB" id="A0A9W6Q9F0"/>
<reference evidence="2" key="1">
    <citation type="submission" date="2023-02" db="EMBL/GenBank/DDBJ databases">
        <title>Kitasatospora phosalacinea NBRC 14627.</title>
        <authorList>
            <person name="Ichikawa N."/>
            <person name="Sato H."/>
            <person name="Tonouchi N."/>
        </authorList>
    </citation>
    <scope>NUCLEOTIDE SEQUENCE</scope>
    <source>
        <strain evidence="2">NBRC 14627</strain>
    </source>
</reference>
<dbReference type="InterPro" id="IPR018958">
    <property type="entry name" value="Knr4/Smi1-like_dom"/>
</dbReference>
<comment type="caution">
    <text evidence="2">The sequence shown here is derived from an EMBL/GenBank/DDBJ whole genome shotgun (WGS) entry which is preliminary data.</text>
</comment>
<protein>
    <recommendedName>
        <fullName evidence="1">Knr4/Smi1-like domain-containing protein</fullName>
    </recommendedName>
</protein>